<gene>
    <name evidence="14" type="ORF">US99_C0009G0012</name>
</gene>
<dbReference type="EC" id="6.3.3.1" evidence="3"/>
<dbReference type="GO" id="GO:0005829">
    <property type="term" value="C:cytosol"/>
    <property type="evidence" value="ECO:0007669"/>
    <property type="project" value="TreeGrafter"/>
</dbReference>
<dbReference type="Gene3D" id="3.30.1330.10">
    <property type="entry name" value="PurM-like, N-terminal domain"/>
    <property type="match status" value="1"/>
</dbReference>
<evidence type="ECO:0000256" key="9">
    <source>
        <dbReference type="ARBA" id="ARBA00032931"/>
    </source>
</evidence>
<comment type="pathway">
    <text evidence="1">Purine metabolism; IMP biosynthesis via de novo pathway; 5-amino-1-(5-phospho-D-ribosyl)imidazole from N(2)-formyl-N(1)-(5-phospho-D-ribosyl)glycinamide: step 2/2.</text>
</comment>
<dbReference type="GO" id="GO:0046084">
    <property type="term" value="P:adenine biosynthetic process"/>
    <property type="evidence" value="ECO:0007669"/>
    <property type="project" value="TreeGrafter"/>
</dbReference>
<dbReference type="GO" id="GO:0006189">
    <property type="term" value="P:'de novo' IMP biosynthetic process"/>
    <property type="evidence" value="ECO:0007669"/>
    <property type="project" value="UniProtKB-UniPathway"/>
</dbReference>
<keyword evidence="6" id="KW-0547">Nucleotide-binding</keyword>
<dbReference type="InterPro" id="IPR016188">
    <property type="entry name" value="PurM-like_N"/>
</dbReference>
<dbReference type="EMBL" id="LBVC01000009">
    <property type="protein sequence ID" value="KKQ78871.1"/>
    <property type="molecule type" value="Genomic_DNA"/>
</dbReference>
<evidence type="ECO:0000256" key="10">
    <source>
        <dbReference type="ARBA" id="ARBA00033093"/>
    </source>
</evidence>
<dbReference type="Proteomes" id="UP000034324">
    <property type="component" value="Unassembled WGS sequence"/>
</dbReference>
<proteinExistence type="inferred from homology"/>
<evidence type="ECO:0000256" key="6">
    <source>
        <dbReference type="ARBA" id="ARBA00022741"/>
    </source>
</evidence>
<dbReference type="GO" id="GO:0004641">
    <property type="term" value="F:phosphoribosylformylglycinamidine cyclo-ligase activity"/>
    <property type="evidence" value="ECO:0007669"/>
    <property type="project" value="UniProtKB-EC"/>
</dbReference>
<dbReference type="AlphaFoldDB" id="A0A0G0NP46"/>
<evidence type="ECO:0000256" key="4">
    <source>
        <dbReference type="ARBA" id="ARBA00020367"/>
    </source>
</evidence>
<dbReference type="Pfam" id="PF00586">
    <property type="entry name" value="AIRS"/>
    <property type="match status" value="1"/>
</dbReference>
<dbReference type="SUPFAM" id="SSF56042">
    <property type="entry name" value="PurM C-terminal domain-like"/>
    <property type="match status" value="1"/>
</dbReference>
<dbReference type="PANTHER" id="PTHR10520:SF12">
    <property type="entry name" value="TRIFUNCTIONAL PURINE BIOSYNTHETIC PROTEIN ADENOSINE-3"/>
    <property type="match status" value="1"/>
</dbReference>
<accession>A0A0G0NP46</accession>
<evidence type="ECO:0000256" key="8">
    <source>
        <dbReference type="ARBA" id="ARBA00031908"/>
    </source>
</evidence>
<evidence type="ECO:0000313" key="14">
    <source>
        <dbReference type="EMBL" id="KKQ78871.1"/>
    </source>
</evidence>
<dbReference type="GO" id="GO:0005524">
    <property type="term" value="F:ATP binding"/>
    <property type="evidence" value="ECO:0007669"/>
    <property type="project" value="UniProtKB-KW"/>
</dbReference>
<dbReference type="PANTHER" id="PTHR10520">
    <property type="entry name" value="TRIFUNCTIONAL PURINE BIOSYNTHETIC PROTEIN ADENOSINE-3-RELATED"/>
    <property type="match status" value="1"/>
</dbReference>
<dbReference type="InterPro" id="IPR036921">
    <property type="entry name" value="PurM-like_N_sf"/>
</dbReference>
<dbReference type="InterPro" id="IPR036676">
    <property type="entry name" value="PurM-like_C_sf"/>
</dbReference>
<evidence type="ECO:0000256" key="5">
    <source>
        <dbReference type="ARBA" id="ARBA00022598"/>
    </source>
</evidence>
<comment type="caution">
    <text evidence="14">The sequence shown here is derived from an EMBL/GenBank/DDBJ whole genome shotgun (WGS) entry which is preliminary data.</text>
</comment>
<keyword evidence="7" id="KW-0067">ATP-binding</keyword>
<name>A0A0G0NP46_9BACT</name>
<dbReference type="UniPathway" id="UPA00074">
    <property type="reaction ID" value="UER00129"/>
</dbReference>
<dbReference type="Gene3D" id="3.90.650.10">
    <property type="entry name" value="PurM-like C-terminal domain"/>
    <property type="match status" value="1"/>
</dbReference>
<evidence type="ECO:0000256" key="2">
    <source>
        <dbReference type="ARBA" id="ARBA00010280"/>
    </source>
</evidence>
<dbReference type="GO" id="GO:0004637">
    <property type="term" value="F:phosphoribosylamine-glycine ligase activity"/>
    <property type="evidence" value="ECO:0007669"/>
    <property type="project" value="TreeGrafter"/>
</dbReference>
<comment type="catalytic activity">
    <reaction evidence="11">
        <text>2-formamido-N(1)-(5-O-phospho-beta-D-ribosyl)acetamidine + ATP = 5-amino-1-(5-phospho-beta-D-ribosyl)imidazole + ADP + phosphate + H(+)</text>
        <dbReference type="Rhea" id="RHEA:23032"/>
        <dbReference type="ChEBI" id="CHEBI:15378"/>
        <dbReference type="ChEBI" id="CHEBI:30616"/>
        <dbReference type="ChEBI" id="CHEBI:43474"/>
        <dbReference type="ChEBI" id="CHEBI:137981"/>
        <dbReference type="ChEBI" id="CHEBI:147287"/>
        <dbReference type="ChEBI" id="CHEBI:456216"/>
        <dbReference type="EC" id="6.3.3.1"/>
    </reaction>
</comment>
<dbReference type="SUPFAM" id="SSF55326">
    <property type="entry name" value="PurM N-terminal domain-like"/>
    <property type="match status" value="1"/>
</dbReference>
<evidence type="ECO:0000256" key="1">
    <source>
        <dbReference type="ARBA" id="ARBA00004686"/>
    </source>
</evidence>
<feature type="domain" description="PurM-like C-terminal" evidence="13">
    <location>
        <begin position="194"/>
        <end position="330"/>
    </location>
</feature>
<sequence length="360" mass="39882">MTLVLWYIMKMSKSKITYSQVGDDYSTKDPVKKLAQTAAASTGNNLKNGFSEVSDTRGESAYVWKQGDIYMASVIEGLGTKNLVADELRDGYDVIGHDTVATIINDLVTVGAKPLVIHAYWAIEDNSWLQDSKRMQDLIQGWKSACDLAGVSWGGGETPTLKGIISPNTIDLGGCAIGIITSEKRLILDKNLSAGDRILLLKSNGINSNGISLARAIVKKLPDGETILTKTNIYAKLIQDLLDSDINIHYISNITGHGLRKIMRSSRNFTYVIEKLFEPQEVFKFIQKEADLNDYEMYETFNMGQDYAIFLSAEDVEKAQNIISQNGFESLDGGFVEEGERKIVIKPKNIIFEGSTLDLR</sequence>
<feature type="domain" description="PurM-like N-terminal" evidence="12">
    <location>
        <begin position="60"/>
        <end position="180"/>
    </location>
</feature>
<evidence type="ECO:0000256" key="3">
    <source>
        <dbReference type="ARBA" id="ARBA00013047"/>
    </source>
</evidence>
<dbReference type="Pfam" id="PF02769">
    <property type="entry name" value="AIRS_C"/>
    <property type="match status" value="1"/>
</dbReference>
<evidence type="ECO:0000313" key="15">
    <source>
        <dbReference type="Proteomes" id="UP000034324"/>
    </source>
</evidence>
<protein>
    <recommendedName>
        <fullName evidence="4">Phosphoribosylformylglycinamidine cyclo-ligase</fullName>
        <ecNumber evidence="3">6.3.3.1</ecNumber>
    </recommendedName>
    <alternativeName>
        <fullName evidence="9">AIR synthase</fullName>
    </alternativeName>
    <alternativeName>
        <fullName evidence="10">AIRS</fullName>
    </alternativeName>
    <alternativeName>
        <fullName evidence="8">Phosphoribosyl-aminoimidazole synthetase</fullName>
    </alternativeName>
</protein>
<reference evidence="14 15" key="1">
    <citation type="journal article" date="2015" name="Nature">
        <title>rRNA introns, odd ribosomes, and small enigmatic genomes across a large radiation of phyla.</title>
        <authorList>
            <person name="Brown C.T."/>
            <person name="Hug L.A."/>
            <person name="Thomas B.C."/>
            <person name="Sharon I."/>
            <person name="Castelle C.J."/>
            <person name="Singh A."/>
            <person name="Wilkins M.J."/>
            <person name="Williams K.H."/>
            <person name="Banfield J.F."/>
        </authorList>
    </citation>
    <scope>NUCLEOTIDE SEQUENCE [LARGE SCALE GENOMIC DNA]</scope>
</reference>
<evidence type="ECO:0000259" key="13">
    <source>
        <dbReference type="Pfam" id="PF02769"/>
    </source>
</evidence>
<evidence type="ECO:0000259" key="12">
    <source>
        <dbReference type="Pfam" id="PF00586"/>
    </source>
</evidence>
<dbReference type="InterPro" id="IPR004733">
    <property type="entry name" value="PurM_cligase"/>
</dbReference>
<comment type="similarity">
    <text evidence="2">Belongs to the AIR synthase family.</text>
</comment>
<dbReference type="InterPro" id="IPR010918">
    <property type="entry name" value="PurM-like_C_dom"/>
</dbReference>
<evidence type="ECO:0000256" key="11">
    <source>
        <dbReference type="ARBA" id="ARBA00049057"/>
    </source>
</evidence>
<keyword evidence="5" id="KW-0436">Ligase</keyword>
<evidence type="ECO:0000256" key="7">
    <source>
        <dbReference type="ARBA" id="ARBA00022840"/>
    </source>
</evidence>
<organism evidence="14 15">
    <name type="scientific">Candidatus Daviesbacteria bacterium GW2011_GWF2_38_6</name>
    <dbReference type="NCBI Taxonomy" id="1618432"/>
    <lineage>
        <taxon>Bacteria</taxon>
        <taxon>Candidatus Daviesiibacteriota</taxon>
    </lineage>
</organism>